<dbReference type="GO" id="GO:0055085">
    <property type="term" value="P:transmembrane transport"/>
    <property type="evidence" value="ECO:0007669"/>
    <property type="project" value="InterPro"/>
</dbReference>
<evidence type="ECO:0000256" key="6">
    <source>
        <dbReference type="SAM" id="Phobius"/>
    </source>
</evidence>
<organism evidence="7">
    <name type="scientific">mine drainage metagenome</name>
    <dbReference type="NCBI Taxonomy" id="410659"/>
    <lineage>
        <taxon>unclassified sequences</taxon>
        <taxon>metagenomes</taxon>
        <taxon>ecological metagenomes</taxon>
    </lineage>
</organism>
<dbReference type="GO" id="GO:0043190">
    <property type="term" value="C:ATP-binding cassette (ABC) transporter complex"/>
    <property type="evidence" value="ECO:0007669"/>
    <property type="project" value="InterPro"/>
</dbReference>
<dbReference type="PANTHER" id="PTHR33529:SF2">
    <property type="entry name" value="LIPOPOLYSACCHARIDE EXPORT SYSTEM PERMEASE PROTEIN LPTG"/>
    <property type="match status" value="1"/>
</dbReference>
<feature type="transmembrane region" description="Helical" evidence="6">
    <location>
        <begin position="7"/>
        <end position="30"/>
    </location>
</feature>
<sequence length="361" mass="39295">MRTLRRYLYLQIAAATALVLLLFLGLLFFLDVVNDLSNNASFAAVLVRVALELPSRGYEVLPIALLTGSVHVLTRLAASSEFTVMRMSGLSPQRALRELLGLGLLGALLVFSLGEFAAPAASRMAATLQARAQGGQFDTTLRSGVWLRDRGADNVIINVGGVGAGGRLHGVHIYVLGDAARLQRVISARSASYDGSGRWALHDATSVELPAAGTSAALQPQHLARLDWPTSLTPDMIDVLLLDPQHMPVLDLWRYVQHLKANGQSVQRDEIELWRKLLYPLSAIVMMLLALPFGYLHTRGGQVSWKVFGGIMLGISFVLVNTLASRIGLLASWPTWLAAALPYALYAGGALGFFLWRVRYR</sequence>
<feature type="transmembrane region" description="Helical" evidence="6">
    <location>
        <begin position="336"/>
        <end position="356"/>
    </location>
</feature>
<protein>
    <submittedName>
        <fullName evidence="7">Lipopolysaccharide export system permease protein LptG</fullName>
    </submittedName>
</protein>
<feature type="transmembrane region" description="Helical" evidence="6">
    <location>
        <begin position="60"/>
        <end position="78"/>
    </location>
</feature>
<feature type="transmembrane region" description="Helical" evidence="6">
    <location>
        <begin position="277"/>
        <end position="296"/>
    </location>
</feature>
<dbReference type="EMBL" id="MLJW01001145">
    <property type="protein sequence ID" value="OIQ79876.1"/>
    <property type="molecule type" value="Genomic_DNA"/>
</dbReference>
<dbReference type="InterPro" id="IPR005495">
    <property type="entry name" value="LptG/LptF_permease"/>
</dbReference>
<name>A0A1J5QIS8_9ZZZZ</name>
<evidence type="ECO:0000313" key="7">
    <source>
        <dbReference type="EMBL" id="OIQ79876.1"/>
    </source>
</evidence>
<dbReference type="Pfam" id="PF03739">
    <property type="entry name" value="LptF_LptG"/>
    <property type="match status" value="1"/>
</dbReference>
<dbReference type="AlphaFoldDB" id="A0A1J5QIS8"/>
<evidence type="ECO:0000256" key="1">
    <source>
        <dbReference type="ARBA" id="ARBA00004651"/>
    </source>
</evidence>
<evidence type="ECO:0000256" key="3">
    <source>
        <dbReference type="ARBA" id="ARBA00022692"/>
    </source>
</evidence>
<keyword evidence="5 6" id="KW-0472">Membrane</keyword>
<comment type="subcellular location">
    <subcellularLocation>
        <location evidence="1">Cell membrane</location>
        <topology evidence="1">Multi-pass membrane protein</topology>
    </subcellularLocation>
</comment>
<evidence type="ECO:0000256" key="4">
    <source>
        <dbReference type="ARBA" id="ARBA00022989"/>
    </source>
</evidence>
<accession>A0A1J5QIS8</accession>
<evidence type="ECO:0000256" key="5">
    <source>
        <dbReference type="ARBA" id="ARBA00023136"/>
    </source>
</evidence>
<reference evidence="7" key="1">
    <citation type="submission" date="2016-10" db="EMBL/GenBank/DDBJ databases">
        <title>Sequence of Gallionella enrichment culture.</title>
        <authorList>
            <person name="Poehlein A."/>
            <person name="Muehling M."/>
            <person name="Daniel R."/>
        </authorList>
    </citation>
    <scope>NUCLEOTIDE SEQUENCE</scope>
</reference>
<feature type="transmembrane region" description="Helical" evidence="6">
    <location>
        <begin position="99"/>
        <end position="118"/>
    </location>
</feature>
<evidence type="ECO:0000256" key="2">
    <source>
        <dbReference type="ARBA" id="ARBA00022475"/>
    </source>
</evidence>
<dbReference type="NCBIfam" id="TIGR04408">
    <property type="entry name" value="LptG_lptG"/>
    <property type="match status" value="1"/>
</dbReference>
<dbReference type="GO" id="GO:0015920">
    <property type="term" value="P:lipopolysaccharide transport"/>
    <property type="evidence" value="ECO:0007669"/>
    <property type="project" value="TreeGrafter"/>
</dbReference>
<gene>
    <name evidence="7" type="primary">lptG_9</name>
    <name evidence="7" type="ORF">GALL_383800</name>
</gene>
<proteinExistence type="predicted"/>
<keyword evidence="2" id="KW-1003">Cell membrane</keyword>
<dbReference type="InterPro" id="IPR030923">
    <property type="entry name" value="LptG"/>
</dbReference>
<feature type="transmembrane region" description="Helical" evidence="6">
    <location>
        <begin position="303"/>
        <end position="324"/>
    </location>
</feature>
<keyword evidence="3 6" id="KW-0812">Transmembrane</keyword>
<dbReference type="PANTHER" id="PTHR33529">
    <property type="entry name" value="SLR0882 PROTEIN-RELATED"/>
    <property type="match status" value="1"/>
</dbReference>
<comment type="caution">
    <text evidence="7">The sequence shown here is derived from an EMBL/GenBank/DDBJ whole genome shotgun (WGS) entry which is preliminary data.</text>
</comment>
<keyword evidence="4 6" id="KW-1133">Transmembrane helix</keyword>